<geneLocation type="plasmid" evidence="1">
    <name>pWBG758</name>
</geneLocation>
<name>D2J8A2_STAAU</name>
<evidence type="ECO:0000313" key="1">
    <source>
        <dbReference type="EMBL" id="ACZ59002.1"/>
    </source>
</evidence>
<dbReference type="EMBL" id="GQ900400">
    <property type="protein sequence ID" value="ACZ59002.1"/>
    <property type="molecule type" value="Genomic_DNA"/>
</dbReference>
<gene>
    <name evidence="1" type="ORF">SAP040A_020</name>
</gene>
<accession>D2J8A2</accession>
<sequence>MEIYNALLSDTELMKHVDKKDIKFQEYPNAQSIVNTAIIIDPLISPNPSDYADNENLTYEFLYQVDVFVKQNKGVKGRLLCERLILRVQQVLRSNGLLDTGTGVKPDWDKENNLHRQTKRFEGKIYKEEMEQL</sequence>
<proteinExistence type="predicted"/>
<reference evidence="1" key="1">
    <citation type="submission" date="2009-08" db="EMBL/GenBank/DDBJ databases">
        <authorList>
            <person name="Gill J."/>
            <person name="Borman J."/>
            <person name="Shetty J."/>
            <person name="Hostetler J."/>
            <person name="Durkin S."/>
            <person name="Montgomery B."/>
        </authorList>
    </citation>
    <scope>NUCLEOTIDE SEQUENCE</scope>
    <source>
        <strain evidence="1">Y74T</strain>
        <plasmid evidence="1">pWBG758</plasmid>
    </source>
</reference>
<protein>
    <submittedName>
        <fullName evidence="1">Bacteriophage</fullName>
    </submittedName>
</protein>
<keyword evidence="1" id="KW-0614">Plasmid</keyword>
<dbReference type="AlphaFoldDB" id="D2J8A2"/>
<reference evidence="1" key="2">
    <citation type="submission" date="2009-12" db="EMBL/GenBank/DDBJ databases">
        <authorList>
            <person name="Summers A.O."/>
            <person name="Shearer J."/>
            <person name="Wireman J."/>
        </authorList>
    </citation>
    <scope>NUCLEOTIDE SEQUENCE</scope>
    <source>
        <strain evidence="1">Y74T</strain>
        <plasmid evidence="1">pWBG758</plasmid>
    </source>
</reference>
<organism evidence="1">
    <name type="scientific">Staphylococcus aureus</name>
    <dbReference type="NCBI Taxonomy" id="1280"/>
    <lineage>
        <taxon>Bacteria</taxon>
        <taxon>Bacillati</taxon>
        <taxon>Bacillota</taxon>
        <taxon>Bacilli</taxon>
        <taxon>Bacillales</taxon>
        <taxon>Staphylococcaceae</taxon>
        <taxon>Staphylococcus</taxon>
    </lineage>
</organism>